<reference evidence="1 2" key="2">
    <citation type="submission" date="2018-11" db="EMBL/GenBank/DDBJ databases">
        <authorList>
            <consortium name="Pathogen Informatics"/>
        </authorList>
    </citation>
    <scope>NUCLEOTIDE SEQUENCE [LARGE SCALE GENOMIC DNA]</scope>
    <source>
        <strain evidence="1 2">NST_G2</strain>
    </source>
</reference>
<accession>A0A183SY89</accession>
<reference evidence="3" key="1">
    <citation type="submission" date="2016-06" db="UniProtKB">
        <authorList>
            <consortium name="WormBaseParasite"/>
        </authorList>
    </citation>
    <scope>IDENTIFICATION</scope>
</reference>
<keyword evidence="2" id="KW-1185">Reference proteome</keyword>
<evidence type="ECO:0000313" key="2">
    <source>
        <dbReference type="Proteomes" id="UP000275846"/>
    </source>
</evidence>
<evidence type="ECO:0000313" key="3">
    <source>
        <dbReference type="WBParaSite" id="SSLN_0000953601-mRNA-1"/>
    </source>
</evidence>
<dbReference type="WBParaSite" id="SSLN_0000953601-mRNA-1">
    <property type="protein sequence ID" value="SSLN_0000953601-mRNA-1"/>
    <property type="gene ID" value="SSLN_0000953601"/>
</dbReference>
<gene>
    <name evidence="1" type="ORF">SSLN_LOCUS9187</name>
</gene>
<organism evidence="3">
    <name type="scientific">Schistocephalus solidus</name>
    <name type="common">Tapeworm</name>
    <dbReference type="NCBI Taxonomy" id="70667"/>
    <lineage>
        <taxon>Eukaryota</taxon>
        <taxon>Metazoa</taxon>
        <taxon>Spiralia</taxon>
        <taxon>Lophotrochozoa</taxon>
        <taxon>Platyhelminthes</taxon>
        <taxon>Cestoda</taxon>
        <taxon>Eucestoda</taxon>
        <taxon>Diphyllobothriidea</taxon>
        <taxon>Diphyllobothriidae</taxon>
        <taxon>Schistocephalus</taxon>
    </lineage>
</organism>
<protein>
    <submittedName>
        <fullName evidence="1 3">Uncharacterized protein</fullName>
    </submittedName>
</protein>
<dbReference type="EMBL" id="UYSU01035085">
    <property type="protein sequence ID" value="VDL95572.1"/>
    <property type="molecule type" value="Genomic_DNA"/>
</dbReference>
<name>A0A183SY89_SCHSO</name>
<dbReference type="PANTHER" id="PTHR19446">
    <property type="entry name" value="REVERSE TRANSCRIPTASES"/>
    <property type="match status" value="1"/>
</dbReference>
<evidence type="ECO:0000313" key="1">
    <source>
        <dbReference type="EMBL" id="VDL95572.1"/>
    </source>
</evidence>
<dbReference type="OrthoDB" id="5987630at2759"/>
<proteinExistence type="predicted"/>
<dbReference type="AlphaFoldDB" id="A0A183SY89"/>
<dbReference type="Proteomes" id="UP000275846">
    <property type="component" value="Unassembled WGS sequence"/>
</dbReference>
<sequence>MPVSIGNINYGRWAHKDRLQYFLMATVQKADKLIVVGDIKARVCTAYAAWQGLPGPHGLEHRLLTPSDAGEDHVDAPSVAALAAAVLIRRRDRQDVLLTKAIRNANTWADHHLDWFDDNDAHISNRLAEKNRLRKAYMELRTDGTKAAFFRCRRLVQQRLREMQDAWRVRKAEEIQWYADRNEMKSFFKAIKAIYSPCIKGTVPLLSSDGTTLLTEKSQILKSSVEHFRSVLNCSSAISDAVINRLPQVVTNNDLNLPPSLPEIIRAMQQICSGKAPVSDAISPEVYKHGWPRLMAELTTLFQEMWCQGQVPQDFNDATSVHLYKWNGNRQPCDNHRAISLLNITGNISAHIFPNRLNGQLEQGLLPEI</sequence>